<dbReference type="OrthoDB" id="2194483at2759"/>
<evidence type="ECO:0000313" key="2">
    <source>
        <dbReference type="Proteomes" id="UP000292282"/>
    </source>
</evidence>
<name>A0A4Q9LW61_9MICR</name>
<dbReference type="EMBL" id="PITK01000697">
    <property type="protein sequence ID" value="TBU12607.1"/>
    <property type="molecule type" value="Genomic_DNA"/>
</dbReference>
<dbReference type="AlphaFoldDB" id="A0A4Q9LW61"/>
<sequence>MSDTYFKIIQIIEKYDDLERKELIDFYIETCGNEISCKNNTSKNTFILIMDLIKLTEKYNLPFEKVKNVVLNAVELKVLHLRAIILDTIEIDYSADIESFYGCEKWMKNIIKDLKHTICGSKEVYTLFCKHFLEECLNVFVSGQNKFGFYGNQLIVNFIYFRKYISKFTDYNFQSFFETLISHFEENKFYGFKEILNKLKINKEIKNGGNQIF</sequence>
<keyword evidence="2" id="KW-1185">Reference proteome</keyword>
<evidence type="ECO:0000313" key="1">
    <source>
        <dbReference type="EMBL" id="TBU12607.1"/>
    </source>
</evidence>
<proteinExistence type="predicted"/>
<accession>A0A4Q9LW61</accession>
<dbReference type="Proteomes" id="UP000292282">
    <property type="component" value="Unassembled WGS sequence"/>
</dbReference>
<dbReference type="VEuPathDB" id="MicrosporidiaDB:CWI38_0697p0020"/>
<organism evidence="1 2">
    <name type="scientific">Hamiltosporidium tvaerminnensis</name>
    <dbReference type="NCBI Taxonomy" id="1176355"/>
    <lineage>
        <taxon>Eukaryota</taxon>
        <taxon>Fungi</taxon>
        <taxon>Fungi incertae sedis</taxon>
        <taxon>Microsporidia</taxon>
        <taxon>Dubosqiidae</taxon>
        <taxon>Hamiltosporidium</taxon>
    </lineage>
</organism>
<gene>
    <name evidence="1" type="ORF">CWI38_0697p0020</name>
</gene>
<comment type="caution">
    <text evidence="1">The sequence shown here is derived from an EMBL/GenBank/DDBJ whole genome shotgun (WGS) entry which is preliminary data.</text>
</comment>
<reference evidence="1 2" key="1">
    <citation type="submission" date="2017-12" db="EMBL/GenBank/DDBJ databases">
        <authorList>
            <person name="Pombert J.-F."/>
            <person name="Haag K.L."/>
            <person name="Ebert D."/>
        </authorList>
    </citation>
    <scope>NUCLEOTIDE SEQUENCE [LARGE SCALE GENOMIC DNA]</scope>
    <source>
        <strain evidence="1">IL-G-3</strain>
    </source>
</reference>
<protein>
    <submittedName>
        <fullName evidence="1">Uncharacterized protein</fullName>
    </submittedName>
</protein>